<feature type="region of interest" description="Disordered" evidence="1">
    <location>
        <begin position="81"/>
        <end position="105"/>
    </location>
</feature>
<proteinExistence type="predicted"/>
<dbReference type="Pfam" id="PF09939">
    <property type="entry name" value="DUF2171"/>
    <property type="match status" value="1"/>
</dbReference>
<dbReference type="InterPro" id="IPR018684">
    <property type="entry name" value="DUF2171"/>
</dbReference>
<gene>
    <name evidence="2" type="ORF">HJG54_13615</name>
</gene>
<accession>A0AA97AGS5</accession>
<evidence type="ECO:0000313" key="2">
    <source>
        <dbReference type="EMBL" id="WNZ23789.1"/>
    </source>
</evidence>
<name>A0AA97AGS5_9CYAN</name>
<dbReference type="AlphaFoldDB" id="A0AA97AGS5"/>
<protein>
    <submittedName>
        <fullName evidence="2">DUF2171 domain-containing protein</fullName>
    </submittedName>
</protein>
<feature type="compositionally biased region" description="Polar residues" evidence="1">
    <location>
        <begin position="84"/>
        <end position="98"/>
    </location>
</feature>
<organism evidence="2">
    <name type="scientific">Leptolyngbya sp. NK1-12</name>
    <dbReference type="NCBI Taxonomy" id="2547451"/>
    <lineage>
        <taxon>Bacteria</taxon>
        <taxon>Bacillati</taxon>
        <taxon>Cyanobacteriota</taxon>
        <taxon>Cyanophyceae</taxon>
        <taxon>Leptolyngbyales</taxon>
        <taxon>Leptolyngbyaceae</taxon>
        <taxon>Leptolyngbya group</taxon>
        <taxon>Leptolyngbya</taxon>
    </lineage>
</organism>
<evidence type="ECO:0000256" key="1">
    <source>
        <dbReference type="SAM" id="MobiDB-lite"/>
    </source>
</evidence>
<reference evidence="2" key="1">
    <citation type="submission" date="2020-05" db="EMBL/GenBank/DDBJ databases">
        <authorList>
            <person name="Zhu T."/>
            <person name="Keshari N."/>
            <person name="Lu X."/>
        </authorList>
    </citation>
    <scope>NUCLEOTIDE SEQUENCE</scope>
    <source>
        <strain evidence="2">NK1-12</strain>
    </source>
</reference>
<dbReference type="EMBL" id="CP053586">
    <property type="protein sequence ID" value="WNZ23789.1"/>
    <property type="molecule type" value="Genomic_DNA"/>
</dbReference>
<sequence length="105" mass="11487">MDISQIKEHLMVHAKRPGSTNDAGVHIGTVDRLEDGQYIKLTKADSPDDRHRWFPIDWVESVDDKAVYLNKTEAEAIAGMLNEPPSQAMQDASPTTDPATGAGVD</sequence>